<dbReference type="RefSeq" id="XP_022813252.1">
    <property type="nucleotide sequence ID" value="XM_022956170.1"/>
</dbReference>
<evidence type="ECO:0000313" key="6">
    <source>
        <dbReference type="Proteomes" id="UP000072904"/>
    </source>
</evidence>
<dbReference type="EMBL" id="LK934638">
    <property type="protein sequence ID" value="CDU84897.1"/>
    <property type="molecule type" value="Genomic_DNA"/>
</dbReference>
<keyword evidence="1" id="KW-0175">Coiled coil</keyword>
<dbReference type="VEuPathDB" id="PlasmoDB:Py17XNL_001002114"/>
<dbReference type="AlphaFoldDB" id="A0A078KF24"/>
<dbReference type="VEuPathDB" id="PlasmoDB:PY17X_1005700"/>
<evidence type="ECO:0000259" key="2">
    <source>
        <dbReference type="SMART" id="SM01254"/>
    </source>
</evidence>
<reference evidence="4" key="3">
    <citation type="submission" date="2014-05" db="EMBL/GenBank/DDBJ databases">
        <authorList>
            <person name="Aslett M.A."/>
            <person name="De Silva N."/>
        </authorList>
    </citation>
    <scope>NUCLEOTIDE SEQUENCE</scope>
    <source>
        <strain evidence="4">17X</strain>
    </source>
</reference>
<dbReference type="InterPro" id="IPR019343">
    <property type="entry name" value="PPP1R21_N"/>
</dbReference>
<dbReference type="Proteomes" id="UP000072904">
    <property type="component" value="Chromosome 10"/>
</dbReference>
<dbReference type="EMBL" id="LM993664">
    <property type="protein sequence ID" value="VTZ78793.1"/>
    <property type="molecule type" value="Genomic_DNA"/>
</dbReference>
<dbReference type="PANTHER" id="PTHR31915">
    <property type="entry name" value="SKICH DOMAIN-CONTAINING PROTEIN"/>
    <property type="match status" value="1"/>
</dbReference>
<dbReference type="PANTHER" id="PTHR31915:SF6">
    <property type="entry name" value="SKICH DOMAIN-CONTAINING PROTEIN"/>
    <property type="match status" value="1"/>
</dbReference>
<name>A0A078KF24_PLAYE</name>
<dbReference type="GeneID" id="3830202"/>
<sequence>MNIEDKYKLIKEKYKELKEQNDILKKAIVEYKKDIEQLEKKNQEQYNKLNLISDKNNNLLSTNNDLSNKVTTLSNLLEEQKKNNNSSWRNLKLLSTGSKENVQESAAFEELEIKIKENENLYKKIEDLQSYNEKIERDLTKFRNTHQEKITEKDKIIENLNETIKYYAKNMVKVEKENEEIIKQTKENKIQFDETIDIKNNQIIKIEKVCKLLKNKCYPKYKINFNSIPFFHKYNHCDYYIQNKINEHTKHFQFFISNIIQRFIEYLSICKDLFIFQETQLSSIYNKFENNEDMEESHKKFKGDYSKIESLKNISNKEIIYLEEVSALLTSLKIKWEKSEDREYIKNILNKITEKIKKLILNTNIYLCIEEYLFPTSMFNKKFFLRNVTRELRNIKNLIIKIINIFYFVVFFYPYNNENIILEYFENRSIFSKKKKKKNIDQTIYNIKATYDQVDSNNLSNDSNSDEYNKNTNYDNGMSKFEDSNFNMILHNREKMVLSKCDKLKNNVEKNLKLNLFLLKNFKLILENLCYSFKYIKTYISFRICEVKGSNIFPIDNPKSITVILDLTNLLINYIENFNINKVKLYVTSLLSYTRFNNFISAKNQSSYLENINNQFNKTEAIPYNLLEKSYKNEKLLKQNNREINLVLSKKEKTIRKLKKNNQQALNEFKNTLMENKELKLNNEVLSKSLSSKRESQNSEEYTLCIKNNVDKILDYITFNDSENKGITIKEKQLIEAYVCSCVKINNLNLEIKQNIKDLENLKNNFITREDEIQKLNQQIEAYKEEEANIHKKYEEQMNALHDLIVTLEKQVSKLNSEKNVNNFYISCSVCETKNMIGIVLKNRKCTSCHSIIIF</sequence>
<evidence type="ECO:0000256" key="1">
    <source>
        <dbReference type="SAM" id="Coils"/>
    </source>
</evidence>
<reference evidence="4" key="4">
    <citation type="submission" date="2019-05" db="EMBL/GenBank/DDBJ databases">
        <authorList>
            <consortium name="Pathogen Informatics"/>
        </authorList>
    </citation>
    <scope>NUCLEOTIDE SEQUENCE</scope>
    <source>
        <strain evidence="4">17X</strain>
    </source>
</reference>
<accession>A0A078KF24</accession>
<evidence type="ECO:0000313" key="4">
    <source>
        <dbReference type="EMBL" id="VTZ78793.1"/>
    </source>
</evidence>
<protein>
    <recommendedName>
        <fullName evidence="2">Protein phosphatase 1 regulatory subunit 21 N-terminal domain-containing protein</fullName>
    </recommendedName>
</protein>
<dbReference type="InterPro" id="IPR051002">
    <property type="entry name" value="UBA_autophagy_assoc_protein"/>
</dbReference>
<feature type="coiled-coil region" evidence="1">
    <location>
        <begin position="641"/>
        <end position="682"/>
    </location>
</feature>
<dbReference type="VEuPathDB" id="PlasmoDB:PYYM_1005700"/>
<dbReference type="OrthoDB" id="392668at2759"/>
<evidence type="ECO:0000313" key="3">
    <source>
        <dbReference type="EMBL" id="CDU84897.1"/>
    </source>
</evidence>
<reference evidence="5 6" key="1">
    <citation type="journal article" date="2014" name="BMC Biol.">
        <title>A comprehensive evaluation of rodent malaria parasite genomes and gene expression.</title>
        <authorList>
            <person name="Otto T.D."/>
            <person name="Bohme U."/>
            <person name="Jackson A.P."/>
            <person name="Hunt M."/>
            <person name="Franke-Fayard B."/>
            <person name="Hoeijmakers W.A."/>
            <person name="Religa A.A."/>
            <person name="Robertson L."/>
            <person name="Sanders M."/>
            <person name="Ogun S.A."/>
            <person name="Cunningham D."/>
            <person name="Erhart A."/>
            <person name="Billker O."/>
            <person name="Khan S.M."/>
            <person name="Stunnenberg H.G."/>
            <person name="Langhorne J."/>
            <person name="Holder A.A."/>
            <person name="Waters A.P."/>
            <person name="Newbold C.I."/>
            <person name="Pain A."/>
            <person name="Berriman M."/>
            <person name="Janse C.J."/>
        </authorList>
    </citation>
    <scope>NUCLEOTIDE SEQUENCE [LARGE SCALE GENOMIC DNA]</scope>
    <source>
        <strain evidence="4 5">17X</strain>
        <strain evidence="3 6">YM</strain>
    </source>
</reference>
<feature type="coiled-coil region" evidence="1">
    <location>
        <begin position="7"/>
        <end position="177"/>
    </location>
</feature>
<feature type="domain" description="Protein phosphatase 1 regulatory subunit 21 N-terminal" evidence="2">
    <location>
        <begin position="7"/>
        <end position="111"/>
    </location>
</feature>
<feature type="coiled-coil region" evidence="1">
    <location>
        <begin position="742"/>
        <end position="818"/>
    </location>
</feature>
<dbReference type="KEGG" id="pyo:PY17X_1005700"/>
<dbReference type="VEuPathDB" id="PlasmoDB:PY03015"/>
<gene>
    <name evidence="4" type="ORF">PY17X_1005700</name>
    <name evidence="3" type="ORF">PYYM_1005700</name>
</gene>
<dbReference type="Proteomes" id="UP000072874">
    <property type="component" value="Chromosome 10"/>
</dbReference>
<reference evidence="3" key="2">
    <citation type="submission" date="2014-05" db="EMBL/GenBank/DDBJ databases">
        <authorList>
            <person name="Aslett A.Martin."/>
            <person name="De Silva Nishadi"/>
        </authorList>
    </citation>
    <scope>NUCLEOTIDE SEQUENCE</scope>
    <source>
        <strain evidence="3">YM</strain>
    </source>
</reference>
<organism evidence="3 6">
    <name type="scientific">Plasmodium yoelii</name>
    <dbReference type="NCBI Taxonomy" id="5861"/>
    <lineage>
        <taxon>Eukaryota</taxon>
        <taxon>Sar</taxon>
        <taxon>Alveolata</taxon>
        <taxon>Apicomplexa</taxon>
        <taxon>Aconoidasida</taxon>
        <taxon>Haemosporida</taxon>
        <taxon>Plasmodiidae</taxon>
        <taxon>Plasmodium</taxon>
        <taxon>Plasmodium (Vinckeia)</taxon>
    </lineage>
</organism>
<dbReference type="OMA" id="NKCYPKY"/>
<dbReference type="SMART" id="SM01254">
    <property type="entry name" value="KLRAQ"/>
    <property type="match status" value="1"/>
</dbReference>
<proteinExistence type="predicted"/>
<evidence type="ECO:0000313" key="5">
    <source>
        <dbReference type="Proteomes" id="UP000072874"/>
    </source>
</evidence>